<dbReference type="Gene3D" id="2.30.110.10">
    <property type="entry name" value="Electron Transport, Fmn-binding Protein, Chain A"/>
    <property type="match status" value="1"/>
</dbReference>
<accession>A0A8J7H0M1</accession>
<proteinExistence type="predicted"/>
<dbReference type="EMBL" id="JADOUF010000001">
    <property type="protein sequence ID" value="MBG6141725.1"/>
    <property type="molecule type" value="Genomic_DNA"/>
</dbReference>
<dbReference type="InterPro" id="IPR012349">
    <property type="entry name" value="Split_barrel_FMN-bd"/>
</dbReference>
<evidence type="ECO:0000259" key="1">
    <source>
        <dbReference type="Pfam" id="PF01243"/>
    </source>
</evidence>
<name>A0A8J7H0M1_9ACTN</name>
<keyword evidence="3" id="KW-1185">Reference proteome</keyword>
<evidence type="ECO:0000313" key="3">
    <source>
        <dbReference type="Proteomes" id="UP000622552"/>
    </source>
</evidence>
<dbReference type="Proteomes" id="UP000622552">
    <property type="component" value="Unassembled WGS sequence"/>
</dbReference>
<organism evidence="2 3">
    <name type="scientific">Longispora fulva</name>
    <dbReference type="NCBI Taxonomy" id="619741"/>
    <lineage>
        <taxon>Bacteria</taxon>
        <taxon>Bacillati</taxon>
        <taxon>Actinomycetota</taxon>
        <taxon>Actinomycetes</taxon>
        <taxon>Micromonosporales</taxon>
        <taxon>Micromonosporaceae</taxon>
        <taxon>Longispora</taxon>
    </lineage>
</organism>
<reference evidence="2" key="1">
    <citation type="submission" date="2020-11" db="EMBL/GenBank/DDBJ databases">
        <title>Sequencing the genomes of 1000 actinobacteria strains.</title>
        <authorList>
            <person name="Klenk H.-P."/>
        </authorList>
    </citation>
    <scope>NUCLEOTIDE SEQUENCE</scope>
    <source>
        <strain evidence="2">DSM 45356</strain>
    </source>
</reference>
<sequence length="159" mass="17710">MADARQLLEDYVSTGKVMQVATLNDEGAPVVCNVWFASTLAPDRLYFISRPTRFHSANIRRDSRVAGSVLAIDLTELGQDVRGATFTGSAVELPTTGVDEEIAVFAGRWPRAARAIDARRMADGENHHRIYRIDVDGWILFDEENFPDEPRQPVPAHTD</sequence>
<gene>
    <name evidence="2" type="ORF">IW245_007919</name>
</gene>
<protein>
    <recommendedName>
        <fullName evidence="1">Pyridoxamine 5'-phosphate oxidase N-terminal domain-containing protein</fullName>
    </recommendedName>
</protein>
<evidence type="ECO:0000313" key="2">
    <source>
        <dbReference type="EMBL" id="MBG6141725.1"/>
    </source>
</evidence>
<feature type="domain" description="Pyridoxamine 5'-phosphate oxidase N-terminal" evidence="1">
    <location>
        <begin position="9"/>
        <end position="104"/>
    </location>
</feature>
<dbReference type="SUPFAM" id="SSF50475">
    <property type="entry name" value="FMN-binding split barrel"/>
    <property type="match status" value="1"/>
</dbReference>
<dbReference type="Pfam" id="PF01243">
    <property type="entry name" value="PNPOx_N"/>
    <property type="match status" value="1"/>
</dbReference>
<dbReference type="InterPro" id="IPR011576">
    <property type="entry name" value="Pyridox_Oxase_N"/>
</dbReference>
<dbReference type="RefSeq" id="WP_197008109.1">
    <property type="nucleotide sequence ID" value="NZ_BONS01000013.1"/>
</dbReference>
<comment type="caution">
    <text evidence="2">The sequence shown here is derived from an EMBL/GenBank/DDBJ whole genome shotgun (WGS) entry which is preliminary data.</text>
</comment>
<dbReference type="AlphaFoldDB" id="A0A8J7H0M1"/>